<accession>A0ABV9DGK0</accession>
<dbReference type="Pfam" id="PF02962">
    <property type="entry name" value="CHMI"/>
    <property type="match status" value="1"/>
</dbReference>
<dbReference type="EMBL" id="JBHSFU010000004">
    <property type="protein sequence ID" value="MFC4557885.1"/>
    <property type="molecule type" value="Genomic_DNA"/>
</dbReference>
<name>A0ABV9DGK0_9BACI</name>
<dbReference type="InterPro" id="IPR014347">
    <property type="entry name" value="Tautomerase/MIF_sf"/>
</dbReference>
<proteinExistence type="predicted"/>
<dbReference type="SUPFAM" id="SSF55331">
    <property type="entry name" value="Tautomerase/MIF"/>
    <property type="match status" value="1"/>
</dbReference>
<reference evidence="2" key="1">
    <citation type="journal article" date="2019" name="Int. J. Syst. Evol. Microbiol.">
        <title>The Global Catalogue of Microorganisms (GCM) 10K type strain sequencing project: providing services to taxonomists for standard genome sequencing and annotation.</title>
        <authorList>
            <consortium name="The Broad Institute Genomics Platform"/>
            <consortium name="The Broad Institute Genome Sequencing Center for Infectious Disease"/>
            <person name="Wu L."/>
            <person name="Ma J."/>
        </authorList>
    </citation>
    <scope>NUCLEOTIDE SEQUENCE [LARGE SCALE GENOMIC DNA]</scope>
    <source>
        <strain evidence="2">CGMCC 4.7426</strain>
    </source>
</reference>
<dbReference type="PANTHER" id="PTHR37950:SF1">
    <property type="entry name" value="4-HYDROXYPHENYLACETATE CATABOLISM PROTEIN"/>
    <property type="match status" value="1"/>
</dbReference>
<protein>
    <submittedName>
        <fullName evidence="1">5-carboxymethyl-2-hydroxymuconate Delta-isomerase</fullName>
    </submittedName>
</protein>
<dbReference type="InterPro" id="IPR004220">
    <property type="entry name" value="5-COMe_2-OHmuconate_Isoase"/>
</dbReference>
<organism evidence="1 2">
    <name type="scientific">Virgibacillus kekensis</name>
    <dbReference type="NCBI Taxonomy" id="202261"/>
    <lineage>
        <taxon>Bacteria</taxon>
        <taxon>Bacillati</taxon>
        <taxon>Bacillota</taxon>
        <taxon>Bacilli</taxon>
        <taxon>Bacillales</taxon>
        <taxon>Bacillaceae</taxon>
        <taxon>Virgibacillus</taxon>
    </lineage>
</organism>
<evidence type="ECO:0000313" key="2">
    <source>
        <dbReference type="Proteomes" id="UP001595989"/>
    </source>
</evidence>
<evidence type="ECO:0000313" key="1">
    <source>
        <dbReference type="EMBL" id="MFC4557885.1"/>
    </source>
</evidence>
<dbReference type="PANTHER" id="PTHR37950">
    <property type="entry name" value="4-HYDROXYPHENYLACETATE CATABOLISM PROTEIN"/>
    <property type="match status" value="1"/>
</dbReference>
<gene>
    <name evidence="1" type="ORF">ACFO3D_06630</name>
</gene>
<dbReference type="Proteomes" id="UP001595989">
    <property type="component" value="Unassembled WGS sequence"/>
</dbReference>
<comment type="caution">
    <text evidence="1">The sequence shown here is derived from an EMBL/GenBank/DDBJ whole genome shotgun (WGS) entry which is preliminary data.</text>
</comment>
<dbReference type="CDD" id="cd00580">
    <property type="entry name" value="CHMI"/>
    <property type="match status" value="1"/>
</dbReference>
<sequence length="126" mass="14695">MPHFYIEYTDNIKTQADIRTLLQRVNDVFLSHDHIIPVGGLRIRAIELKDYIIADGSEDDAFVHATLKLGKGRSEEDKKVLCDDLFNEIEGHFSELFNNSYLALSMELYEFSNPTYKKNNIHQRFK</sequence>
<dbReference type="RefSeq" id="WP_390294048.1">
    <property type="nucleotide sequence ID" value="NZ_JBHSFU010000004.1"/>
</dbReference>
<keyword evidence="2" id="KW-1185">Reference proteome</keyword>
<dbReference type="Gene3D" id="3.30.429.10">
    <property type="entry name" value="Macrophage Migration Inhibitory Factor"/>
    <property type="match status" value="1"/>
</dbReference>